<dbReference type="PANTHER" id="PTHR10039">
    <property type="entry name" value="AMELOGENIN"/>
    <property type="match status" value="1"/>
</dbReference>
<feature type="repeat" description="ANK" evidence="2">
    <location>
        <begin position="507"/>
        <end position="540"/>
    </location>
</feature>
<name>A0A6A6DC03_9PEZI</name>
<dbReference type="InterPro" id="IPR054471">
    <property type="entry name" value="GPIID_WHD"/>
</dbReference>
<dbReference type="InterPro" id="IPR036770">
    <property type="entry name" value="Ankyrin_rpt-contain_sf"/>
</dbReference>
<dbReference type="EMBL" id="ML994722">
    <property type="protein sequence ID" value="KAF2175872.1"/>
    <property type="molecule type" value="Genomic_DNA"/>
</dbReference>
<dbReference type="PANTHER" id="PTHR10039:SF15">
    <property type="entry name" value="NACHT DOMAIN-CONTAINING PROTEIN"/>
    <property type="match status" value="1"/>
</dbReference>
<keyword evidence="6" id="KW-1185">Reference proteome</keyword>
<dbReference type="InterPro" id="IPR056884">
    <property type="entry name" value="NPHP3-like_N"/>
</dbReference>
<protein>
    <submittedName>
        <fullName evidence="5">Uncharacterized protein</fullName>
    </submittedName>
</protein>
<dbReference type="InterPro" id="IPR027417">
    <property type="entry name" value="P-loop_NTPase"/>
</dbReference>
<dbReference type="InterPro" id="IPR002110">
    <property type="entry name" value="Ankyrin_rpt"/>
</dbReference>
<dbReference type="PROSITE" id="PS50297">
    <property type="entry name" value="ANK_REP_REGION"/>
    <property type="match status" value="2"/>
</dbReference>
<dbReference type="Pfam" id="PF12796">
    <property type="entry name" value="Ank_2"/>
    <property type="match status" value="1"/>
</dbReference>
<evidence type="ECO:0000313" key="5">
    <source>
        <dbReference type="EMBL" id="KAF2175872.1"/>
    </source>
</evidence>
<evidence type="ECO:0000256" key="1">
    <source>
        <dbReference type="ARBA" id="ARBA00022737"/>
    </source>
</evidence>
<dbReference type="Proteomes" id="UP000800200">
    <property type="component" value="Unassembled WGS sequence"/>
</dbReference>
<keyword evidence="1" id="KW-0677">Repeat</keyword>
<feature type="domain" description="Nephrocystin 3-like N-terminal" evidence="4">
    <location>
        <begin position="2"/>
        <end position="153"/>
    </location>
</feature>
<dbReference type="AlphaFoldDB" id="A0A6A6DC03"/>
<dbReference type="SUPFAM" id="SSF52540">
    <property type="entry name" value="P-loop containing nucleoside triphosphate hydrolases"/>
    <property type="match status" value="1"/>
</dbReference>
<proteinExistence type="predicted"/>
<feature type="repeat" description="ANK" evidence="2">
    <location>
        <begin position="473"/>
        <end position="494"/>
    </location>
</feature>
<dbReference type="Pfam" id="PF24883">
    <property type="entry name" value="NPHP3_N"/>
    <property type="match status" value="1"/>
</dbReference>
<dbReference type="SMART" id="SM00248">
    <property type="entry name" value="ANK"/>
    <property type="match status" value="3"/>
</dbReference>
<dbReference type="Gene3D" id="3.40.50.300">
    <property type="entry name" value="P-loop containing nucleotide triphosphate hydrolases"/>
    <property type="match status" value="1"/>
</dbReference>
<evidence type="ECO:0000259" key="4">
    <source>
        <dbReference type="Pfam" id="PF24883"/>
    </source>
</evidence>
<accession>A0A6A6DC03</accession>
<dbReference type="PROSITE" id="PS50088">
    <property type="entry name" value="ANK_REPEAT"/>
    <property type="match status" value="2"/>
</dbReference>
<dbReference type="OrthoDB" id="195446at2759"/>
<evidence type="ECO:0000259" key="3">
    <source>
        <dbReference type="Pfam" id="PF22939"/>
    </source>
</evidence>
<reference evidence="5" key="1">
    <citation type="journal article" date="2020" name="Stud. Mycol.">
        <title>101 Dothideomycetes genomes: a test case for predicting lifestyles and emergence of pathogens.</title>
        <authorList>
            <person name="Haridas S."/>
            <person name="Albert R."/>
            <person name="Binder M."/>
            <person name="Bloem J."/>
            <person name="Labutti K."/>
            <person name="Salamov A."/>
            <person name="Andreopoulos B."/>
            <person name="Baker S."/>
            <person name="Barry K."/>
            <person name="Bills G."/>
            <person name="Bluhm B."/>
            <person name="Cannon C."/>
            <person name="Castanera R."/>
            <person name="Culley D."/>
            <person name="Daum C."/>
            <person name="Ezra D."/>
            <person name="Gonzalez J."/>
            <person name="Henrissat B."/>
            <person name="Kuo A."/>
            <person name="Liang C."/>
            <person name="Lipzen A."/>
            <person name="Lutzoni F."/>
            <person name="Magnuson J."/>
            <person name="Mondo S."/>
            <person name="Nolan M."/>
            <person name="Ohm R."/>
            <person name="Pangilinan J."/>
            <person name="Park H.-J."/>
            <person name="Ramirez L."/>
            <person name="Alfaro M."/>
            <person name="Sun H."/>
            <person name="Tritt A."/>
            <person name="Yoshinaga Y."/>
            <person name="Zwiers L.-H."/>
            <person name="Turgeon B."/>
            <person name="Goodwin S."/>
            <person name="Spatafora J."/>
            <person name="Crous P."/>
            <person name="Grigoriev I."/>
        </authorList>
    </citation>
    <scope>NUCLEOTIDE SEQUENCE</scope>
    <source>
        <strain evidence="5">CBS 207.26</strain>
    </source>
</reference>
<keyword evidence="2" id="KW-0040">ANK repeat</keyword>
<evidence type="ECO:0000256" key="2">
    <source>
        <dbReference type="PROSITE-ProRule" id="PRU00023"/>
    </source>
</evidence>
<organism evidence="5 6">
    <name type="scientific">Zopfia rhizophila CBS 207.26</name>
    <dbReference type="NCBI Taxonomy" id="1314779"/>
    <lineage>
        <taxon>Eukaryota</taxon>
        <taxon>Fungi</taxon>
        <taxon>Dikarya</taxon>
        <taxon>Ascomycota</taxon>
        <taxon>Pezizomycotina</taxon>
        <taxon>Dothideomycetes</taxon>
        <taxon>Dothideomycetes incertae sedis</taxon>
        <taxon>Zopfiaceae</taxon>
        <taxon>Zopfia</taxon>
    </lineage>
</organism>
<evidence type="ECO:0000313" key="6">
    <source>
        <dbReference type="Proteomes" id="UP000800200"/>
    </source>
</evidence>
<dbReference type="SUPFAM" id="SSF48403">
    <property type="entry name" value="Ankyrin repeat"/>
    <property type="match status" value="1"/>
</dbReference>
<sequence>MWLETSKQTLFCPGIPGAGKTILISIVIDHLITLPQDNPKIGVAYLYCNFRRRHEQKAEDLLASLLKQLCQEQSSLPHSVKALYDRHKDKRTQPSFEEFSRALASVAALYSRVFIVIDALDECQVSDGDRTRFLSAIFKLQTKTAANLFVTSRFIPEIIQKFDGSPSLEIRASDEDLRRYLEGHMSQLPSFVSRNVDLQGEIKTEIIKAVDGMFLLAQLHIGTLIGKRSPKAIRIALKNLPTGSEAYDHAYKEAMERIEGQVADSRDLAKQLSWITCAKRRLTILELRHALAVEIGASELDEENLPEIEDMVSVCAGLVTVDEESDIIRLVHYTIQEYFERTWGSWFPTAQRDITMRCVTYLSFNAFSTDFCLTDEEFNARLRVNILYDYASRNWGYHAQAASTDVEQLILNFLQSKAKVSASSQAMMAFGGYYSQRVPSHITGVHLAAYFGLEEIIMALLKKGHYPDVKDSSGRTPLSWAAENGHEVVVKLLLATERVDLDSKDKDGQTPLWRAAEKGHEAVVELLLARRDVDVNSKDVSGITPLWWAAALDATAPERHQR</sequence>
<gene>
    <name evidence="5" type="ORF">K469DRAFT_763229</name>
</gene>
<feature type="domain" description="GPI inositol-deacylase winged helix" evidence="3">
    <location>
        <begin position="264"/>
        <end position="339"/>
    </location>
</feature>
<dbReference type="Pfam" id="PF22939">
    <property type="entry name" value="WHD_GPIID"/>
    <property type="match status" value="1"/>
</dbReference>
<dbReference type="Gene3D" id="1.25.40.20">
    <property type="entry name" value="Ankyrin repeat-containing domain"/>
    <property type="match status" value="1"/>
</dbReference>